<feature type="chain" id="PRO_5003580896" evidence="6">
    <location>
        <begin position="21"/>
        <end position="793"/>
    </location>
</feature>
<evidence type="ECO:0000313" key="10">
    <source>
        <dbReference type="Ensembl" id="ENSLACP00000016607.2"/>
    </source>
</evidence>
<dbReference type="EMBL" id="AFYH01000103">
    <property type="status" value="NOT_ANNOTATED_CDS"/>
    <property type="molecule type" value="Genomic_DNA"/>
</dbReference>
<evidence type="ECO:0000256" key="5">
    <source>
        <dbReference type="ARBA" id="ARBA00023277"/>
    </source>
</evidence>
<dbReference type="PANTHER" id="PTHR23429">
    <property type="entry name" value="GLUCOSE-6-PHOSPHATE 1-DEHYDROGENASE G6PD"/>
    <property type="match status" value="1"/>
</dbReference>
<dbReference type="InParanoid" id="H3B3Y6"/>
<dbReference type="CDD" id="cd01400">
    <property type="entry name" value="6PGL"/>
    <property type="match status" value="1"/>
</dbReference>
<evidence type="ECO:0000256" key="2">
    <source>
        <dbReference type="ARBA" id="ARBA00022526"/>
    </source>
</evidence>
<dbReference type="GO" id="GO:0017057">
    <property type="term" value="F:6-phosphogluconolactonase activity"/>
    <property type="evidence" value="ECO:0007669"/>
    <property type="project" value="InterPro"/>
</dbReference>
<dbReference type="PANTHER" id="PTHR23429:SF7">
    <property type="entry name" value="GDH_6PGL ENDOPLASMIC BIFUNCTIONAL PROTEIN"/>
    <property type="match status" value="1"/>
</dbReference>
<reference evidence="10" key="2">
    <citation type="submission" date="2025-08" db="UniProtKB">
        <authorList>
            <consortium name="Ensembl"/>
        </authorList>
    </citation>
    <scope>IDENTIFICATION</scope>
</reference>
<sequence>MMLWNVLCVSFLCGFLQTLAKESKGHISVVLVGATGDLAKKYLWQGFFHLYANQVSSGHSFSFYGAALAGPEDGTPSMFQTLKGLTCLSGVTPDRCALLKDQFLKLSQYRQLKSAENYTVLDNEIEKLLKDEGLQEAGRLFYLSVPPFAYADIAKNINSTCRPMAGAWLRVVFEKPFGHDYEAAKKLAKELGMYFQEEEMYRVDHYLGKQAVAHILPFRHDNREFLDPIWNQHHVERVEIVLKETVSAKGRTSFYEKYGVIRDMMQNHLTEILLFVGMETPLTINSSKEVLQNKLRVFESLRKLDKESAVIGQYQNYSAEVTDELQETKGFKTLTPTFAGVLVHIDNLQWDGVPFILTSGKVLDERAGYVRILFKNGAFCLQSENGRKSENSQCKLKQIIFYVGHGDLKFPAILVSKNLFKPLMPALSWKEVTEYPDISLFGQPLSDYYIYSPVIETEAYTLLISHIFQAKHESFITTENLLASWSFWTPLLNSLANEYPRLYPGGAENKNLLDFVVTGNQVGFTLEAPVKLFYNEPLNSAAENAKVIQSVFRKSKLVSAWAKELIERLASQLYEAAKEAVKRSGKFHLALSGGSSPVILFHRLAFHYYRFPWKQTHFWMVDERCVPFTDQESNFKSLHDNLLQNLKVPYFNIHPMPVYLNQRLCVEEDSGPEFYSSEISRLVNNASFDFVLLGTGEDGHTASLFRSSEATFEGDKFVTLTESPIKPHQRMSFSLSLINKAKEVAVLIMGYRKHNIVNLISKVAHEPEKWPITGVQPNNGRLVWYIDYEALLG</sequence>
<reference evidence="11" key="1">
    <citation type="submission" date="2011-08" db="EMBL/GenBank/DDBJ databases">
        <title>The draft genome of Latimeria chalumnae.</title>
        <authorList>
            <person name="Di Palma F."/>
            <person name="Alfoldi J."/>
            <person name="Johnson J."/>
            <person name="Berlin A."/>
            <person name="Gnerre S."/>
            <person name="Jaffe D."/>
            <person name="MacCallum I."/>
            <person name="Young S."/>
            <person name="Walker B.J."/>
            <person name="Lander E."/>
            <person name="Lindblad-Toh K."/>
        </authorList>
    </citation>
    <scope>NUCLEOTIDE SEQUENCE [LARGE SCALE GENOMIC DNA]</scope>
    <source>
        <strain evidence="11">Wild caught</strain>
    </source>
</reference>
<evidence type="ECO:0000256" key="1">
    <source>
        <dbReference type="ARBA" id="ARBA00004959"/>
    </source>
</evidence>
<dbReference type="Pfam" id="PF01182">
    <property type="entry name" value="Glucosamine_iso"/>
    <property type="match status" value="1"/>
</dbReference>
<dbReference type="Ensembl" id="ENSLACT00000016721.2">
    <property type="protein sequence ID" value="ENSLACP00000016607.2"/>
    <property type="gene ID" value="ENSLACG00000014634.2"/>
</dbReference>
<dbReference type="InterPro" id="IPR005900">
    <property type="entry name" value="6-phosphogluconolactonase_DevB"/>
</dbReference>
<comment type="pathway">
    <text evidence="1">Carbohydrate degradation; pentose phosphate pathway.</text>
</comment>
<dbReference type="FunCoup" id="H3B3Y6">
    <property type="interactions" value="619"/>
</dbReference>
<dbReference type="InterPro" id="IPR022674">
    <property type="entry name" value="G6P_DH_NAD-bd"/>
</dbReference>
<keyword evidence="5" id="KW-0119">Carbohydrate metabolism</keyword>
<dbReference type="EMBL" id="AFYH01000104">
    <property type="status" value="NOT_ANNOTATED_CDS"/>
    <property type="molecule type" value="Genomic_DNA"/>
</dbReference>
<dbReference type="EMBL" id="AFYH01000102">
    <property type="status" value="NOT_ANNOTATED_CDS"/>
    <property type="molecule type" value="Genomic_DNA"/>
</dbReference>
<dbReference type="InterPro" id="IPR036291">
    <property type="entry name" value="NAD(P)-bd_dom_sf"/>
</dbReference>
<evidence type="ECO:0000256" key="3">
    <source>
        <dbReference type="ARBA" id="ARBA00022857"/>
    </source>
</evidence>
<dbReference type="InterPro" id="IPR022675">
    <property type="entry name" value="G6P_DH_C"/>
</dbReference>
<feature type="domain" description="Glucosamine/galactosamine-6-phosphate isomerase" evidence="8">
    <location>
        <begin position="562"/>
        <end position="784"/>
    </location>
</feature>
<dbReference type="Gene3D" id="3.30.360.10">
    <property type="entry name" value="Dihydrodipicolinate Reductase, domain 2"/>
    <property type="match status" value="1"/>
</dbReference>
<dbReference type="InterPro" id="IPR006148">
    <property type="entry name" value="Glc/Gal-6P_isomerase"/>
</dbReference>
<dbReference type="GO" id="GO:0009051">
    <property type="term" value="P:pentose-phosphate shunt, oxidative branch"/>
    <property type="evidence" value="ECO:0007669"/>
    <property type="project" value="TreeGrafter"/>
</dbReference>
<dbReference type="PROSITE" id="PS00069">
    <property type="entry name" value="G6P_DEHYDROGENASE"/>
    <property type="match status" value="1"/>
</dbReference>
<dbReference type="InterPro" id="IPR001282">
    <property type="entry name" value="G6P_DH"/>
</dbReference>
<dbReference type="PRINTS" id="PR00079">
    <property type="entry name" value="G6PDHDRGNASE"/>
</dbReference>
<dbReference type="eggNOG" id="KOG3147">
    <property type="taxonomic scope" value="Eukaryota"/>
</dbReference>
<feature type="domain" description="Glucose-6-phosphate dehydrogenase C-terminal" evidence="9">
    <location>
        <begin position="218"/>
        <end position="509"/>
    </location>
</feature>
<evidence type="ECO:0000259" key="9">
    <source>
        <dbReference type="Pfam" id="PF02781"/>
    </source>
</evidence>
<dbReference type="InterPro" id="IPR037171">
    <property type="entry name" value="NagB/RpiA_transferase-like"/>
</dbReference>
<evidence type="ECO:0000256" key="4">
    <source>
        <dbReference type="ARBA" id="ARBA00023002"/>
    </source>
</evidence>
<keyword evidence="4" id="KW-0560">Oxidoreductase</keyword>
<feature type="signal peptide" evidence="6">
    <location>
        <begin position="1"/>
        <end position="20"/>
    </location>
</feature>
<evidence type="ECO:0000259" key="7">
    <source>
        <dbReference type="Pfam" id="PF00479"/>
    </source>
</evidence>
<feature type="domain" description="Glucose-6-phosphate dehydrogenase NAD-binding" evidence="7">
    <location>
        <begin position="30"/>
        <end position="212"/>
    </location>
</feature>
<evidence type="ECO:0000313" key="11">
    <source>
        <dbReference type="Proteomes" id="UP000008672"/>
    </source>
</evidence>
<keyword evidence="3" id="KW-0521">NADP</keyword>
<dbReference type="OrthoDB" id="60984at2759"/>
<dbReference type="STRING" id="7897.ENSLACP00000016607"/>
<dbReference type="KEGG" id="lcm:102349672"/>
<keyword evidence="6" id="KW-0732">Signal</keyword>
<reference evidence="10" key="3">
    <citation type="submission" date="2025-09" db="UniProtKB">
        <authorList>
            <consortium name="Ensembl"/>
        </authorList>
    </citation>
    <scope>IDENTIFICATION</scope>
</reference>
<dbReference type="CTD" id="9563"/>
<dbReference type="OMA" id="APNRCAV"/>
<dbReference type="InterPro" id="IPR019796">
    <property type="entry name" value="G6P_DH_AS"/>
</dbReference>
<dbReference type="GO" id="GO:0005783">
    <property type="term" value="C:endoplasmic reticulum"/>
    <property type="evidence" value="ECO:0007669"/>
    <property type="project" value="TreeGrafter"/>
</dbReference>
<dbReference type="Proteomes" id="UP000008672">
    <property type="component" value="Unassembled WGS sequence"/>
</dbReference>
<organism evidence="10 11">
    <name type="scientific">Latimeria chalumnae</name>
    <name type="common">Coelacanth</name>
    <dbReference type="NCBI Taxonomy" id="7897"/>
    <lineage>
        <taxon>Eukaryota</taxon>
        <taxon>Metazoa</taxon>
        <taxon>Chordata</taxon>
        <taxon>Craniata</taxon>
        <taxon>Vertebrata</taxon>
        <taxon>Euteleostomi</taxon>
        <taxon>Coelacanthiformes</taxon>
        <taxon>Coelacanthidae</taxon>
        <taxon>Latimeria</taxon>
    </lineage>
</organism>
<dbReference type="AlphaFoldDB" id="H3B3Y6"/>
<dbReference type="HOGENOM" id="CLU_018975_0_0_1"/>
<dbReference type="GO" id="GO:0006006">
    <property type="term" value="P:glucose metabolic process"/>
    <property type="evidence" value="ECO:0007669"/>
    <property type="project" value="UniProtKB-KW"/>
</dbReference>
<name>H3B3Y6_LATCH</name>
<dbReference type="GeneTree" id="ENSGT00530000063435"/>
<keyword evidence="2" id="KW-0313">Glucose metabolism</keyword>
<accession>H3B3Y6</accession>
<evidence type="ECO:0000259" key="8">
    <source>
        <dbReference type="Pfam" id="PF01182"/>
    </source>
</evidence>
<dbReference type="Pfam" id="PF02781">
    <property type="entry name" value="G6PD_C"/>
    <property type="match status" value="1"/>
</dbReference>
<protein>
    <submittedName>
        <fullName evidence="10">Hexose-6-phosphate dehydrogenase/glucose 1-dehydrogenase</fullName>
    </submittedName>
</protein>
<dbReference type="UniPathway" id="UPA00115"/>
<dbReference type="SUPFAM" id="SSF51735">
    <property type="entry name" value="NAD(P)-binding Rossmann-fold domains"/>
    <property type="match status" value="1"/>
</dbReference>
<dbReference type="Pfam" id="PF00479">
    <property type="entry name" value="G6PD_N"/>
    <property type="match status" value="1"/>
</dbReference>
<dbReference type="GeneID" id="102349672"/>
<proteinExistence type="predicted"/>
<dbReference type="GO" id="GO:0004345">
    <property type="term" value="F:glucose-6-phosphate dehydrogenase activity"/>
    <property type="evidence" value="ECO:0007669"/>
    <property type="project" value="InterPro"/>
</dbReference>
<dbReference type="NCBIfam" id="TIGR01198">
    <property type="entry name" value="pgl"/>
    <property type="match status" value="1"/>
</dbReference>
<evidence type="ECO:0000256" key="6">
    <source>
        <dbReference type="SAM" id="SignalP"/>
    </source>
</evidence>
<dbReference type="GO" id="GO:0050661">
    <property type="term" value="F:NADP binding"/>
    <property type="evidence" value="ECO:0007669"/>
    <property type="project" value="InterPro"/>
</dbReference>
<dbReference type="SUPFAM" id="SSF100950">
    <property type="entry name" value="NagB/RpiA/CoA transferase-like"/>
    <property type="match status" value="1"/>
</dbReference>
<dbReference type="Gene3D" id="3.40.50.720">
    <property type="entry name" value="NAD(P)-binding Rossmann-like Domain"/>
    <property type="match status" value="1"/>
</dbReference>
<dbReference type="Gene3D" id="3.40.50.1360">
    <property type="match status" value="1"/>
</dbReference>
<keyword evidence="11" id="KW-1185">Reference proteome</keyword>
<dbReference type="SUPFAM" id="SSF55347">
    <property type="entry name" value="Glyceraldehyde-3-phosphate dehydrogenase-like, C-terminal domain"/>
    <property type="match status" value="1"/>
</dbReference>
<dbReference type="eggNOG" id="KOG0563">
    <property type="taxonomic scope" value="Eukaryota"/>
</dbReference>
<gene>
    <name evidence="10" type="primary">H6PD</name>
</gene>